<dbReference type="PROSITE" id="PS50157">
    <property type="entry name" value="ZINC_FINGER_C2H2_2"/>
    <property type="match status" value="2"/>
</dbReference>
<dbReference type="Gene3D" id="3.30.160.60">
    <property type="entry name" value="Classic Zinc Finger"/>
    <property type="match status" value="2"/>
</dbReference>
<sequence length="1363" mass="157092">MPGLLKNESIQEQSTTEIKYVTDSNFMNSKINNRSKVVPENLKLNVTTPSGLRRLFVCNVCIRAFSRQEHLTRHERSHTNERPYECGMCDRNFTRRDLLLRHTLKVHNGNMGENILKTRRRSRKKSLSIRPRENSVGSNSANNSNNNTDNRGGSSSISTPRDNKSAPIIKNRRHSTGVVSKRVISNSNTNNNNTDCNKKNEPIPKQGTNSVFTINNAIIIPSLLSSKSSISPIFTSDISPFVPTPLSTISDMNNNSNSNSNSNDNDNDNDNDKISTDTNFKKPKQSVNNIQNKNLTQSDRCSTKKFQINTHGNNNLRSLYSGSKRRASFSAQSAENYVSSLCHSNELSSLDKIQFATPDLVPLDFHNLFDLEDINQIKLDEVDICQNNNCSSSIENGSFESGSNCSKQCSIKLNQVLENVSLDFTLDDLKPLNIKQFNVGGMLEKPDNSKYGENYRFNFNSNNNTNTDKHGNVNSDIDSSKQFKTLDFDTLSTTETPMSWGQGLGVSETEKNISGLQYSNTISFNTLSMSPLHEYGNSGFTDGILDSHNNDRSSVNNAVEKVTFNSAFFQSTIEIPSLFDHIYNNHQLRPSENITTHEENKNLIGNYHSNSGRNNDHYKLETYSLYGIDYLTLSSNSEPSPRESISTQQILYGYNEGNSNNTIMKDLVTAKLFNDQLCSYCRFVLKYYLENYGNYQNYLGNSVPESGNLLLPTCFELNKFLTLFRDNFLVYYPFIHPSLLSCDFLSFQRYLHEDNELTEVHLQFEQNNDIFNMAKTVCLPLLMATIGSLFQKGDHQQTIVLYEISKRILHVFLEFEKSHYEKNNINVFSQNSKCTWLIQVFILNIIFALFVDEVKNIRSDVVKRQVSAICSIVRRNYLELVSIKSFLIDPFMPHFHDITFQNSFQFLLFEAKIRSVLMLYEYCQYLDICYNIRSKSFLNEKDIEDLCIPEDESIWESYSPVDHSSYTTINLVKKLHSISFKEFYNSFSFTHSEYYPIPASLAKTMIFYEFKLRKFFSFNIFLTRINTRKLEMNISSGHLLDNLRESPATFLVKNSSTLKNFLMVMIFLNEVDKDISSKIWTGNVGLLFSSFLDSRNFNMLTSHSYHLLTDFLVALNYSIQNIAGLFVQEESTETDILLDRKKLTIFNLGGFYYNFLIIIKFILDFELTPNFKLLCIFIDLKNMANNFLIPLFVPFFDSKFQIFDITKDNISKNTTYPSRNIEHIENTINNILLSSFNDTSFLNMTDWSQNNEFLFNPTDEEVVDRDFLNSMKERQETCASSVNLLHMYSSTHHGSMNKQTFSEKYQLSLRFVIIAECFFKTLTEHYPYCKFLREMINDFENLEKILKQENDWIRLSKLHVSSK</sequence>
<dbReference type="InterPro" id="IPR051059">
    <property type="entry name" value="VerF-like"/>
</dbReference>
<dbReference type="Proteomes" id="UP001306508">
    <property type="component" value="Unassembled WGS sequence"/>
</dbReference>
<feature type="compositionally biased region" description="Basic residues" evidence="8">
    <location>
        <begin position="117"/>
        <end position="127"/>
    </location>
</feature>
<accession>A0AAN7WFR1</accession>
<proteinExistence type="predicted"/>
<evidence type="ECO:0000256" key="7">
    <source>
        <dbReference type="PROSITE-ProRule" id="PRU00042"/>
    </source>
</evidence>
<dbReference type="PROSITE" id="PS00028">
    <property type="entry name" value="ZINC_FINGER_C2H2_1"/>
    <property type="match status" value="2"/>
</dbReference>
<evidence type="ECO:0000256" key="5">
    <source>
        <dbReference type="ARBA" id="ARBA00022833"/>
    </source>
</evidence>
<dbReference type="SUPFAM" id="SSF57667">
    <property type="entry name" value="beta-beta-alpha zinc fingers"/>
    <property type="match status" value="1"/>
</dbReference>
<keyword evidence="2" id="KW-0479">Metal-binding</keyword>
<dbReference type="PANTHER" id="PTHR40626:SF28">
    <property type="entry name" value="REGULATORY PROTEIN ADR1"/>
    <property type="match status" value="1"/>
</dbReference>
<dbReference type="FunFam" id="3.30.160.60:FF:002343">
    <property type="entry name" value="Zinc finger protein 33A"/>
    <property type="match status" value="1"/>
</dbReference>
<dbReference type="EMBL" id="JAWIZZ010000053">
    <property type="protein sequence ID" value="KAK5778580.1"/>
    <property type="molecule type" value="Genomic_DNA"/>
</dbReference>
<feature type="compositionally biased region" description="Low complexity" evidence="8">
    <location>
        <begin position="185"/>
        <end position="195"/>
    </location>
</feature>
<protein>
    <recommendedName>
        <fullName evidence="9">C2H2-type domain-containing protein</fullName>
    </recommendedName>
</protein>
<evidence type="ECO:0000313" key="10">
    <source>
        <dbReference type="EMBL" id="KAK5778580.1"/>
    </source>
</evidence>
<evidence type="ECO:0000256" key="2">
    <source>
        <dbReference type="ARBA" id="ARBA00022723"/>
    </source>
</evidence>
<dbReference type="GO" id="GO:0000978">
    <property type="term" value="F:RNA polymerase II cis-regulatory region sequence-specific DNA binding"/>
    <property type="evidence" value="ECO:0007669"/>
    <property type="project" value="InterPro"/>
</dbReference>
<feature type="domain" description="C2H2-type" evidence="9">
    <location>
        <begin position="56"/>
        <end position="83"/>
    </location>
</feature>
<keyword evidence="11" id="KW-1185">Reference proteome</keyword>
<keyword evidence="3" id="KW-0677">Repeat</keyword>
<dbReference type="GO" id="GO:0000785">
    <property type="term" value="C:chromatin"/>
    <property type="evidence" value="ECO:0007669"/>
    <property type="project" value="TreeGrafter"/>
</dbReference>
<dbReference type="PANTHER" id="PTHR40626">
    <property type="entry name" value="MIP31509P"/>
    <property type="match status" value="1"/>
</dbReference>
<dbReference type="Pfam" id="PF00096">
    <property type="entry name" value="zf-C2H2"/>
    <property type="match status" value="2"/>
</dbReference>
<name>A0AAN7WFR1_9SACH</name>
<feature type="compositionally biased region" description="Low complexity" evidence="8">
    <location>
        <begin position="249"/>
        <end position="264"/>
    </location>
</feature>
<feature type="compositionally biased region" description="Polar residues" evidence="8">
    <location>
        <begin position="285"/>
        <end position="301"/>
    </location>
</feature>
<keyword evidence="4 7" id="KW-0863">Zinc-finger</keyword>
<comment type="subcellular location">
    <subcellularLocation>
        <location evidence="1">Nucleus</location>
    </subcellularLocation>
</comment>
<feature type="region of interest" description="Disordered" evidence="8">
    <location>
        <begin position="249"/>
        <end position="301"/>
    </location>
</feature>
<keyword evidence="6" id="KW-0539">Nucleus</keyword>
<evidence type="ECO:0000256" key="1">
    <source>
        <dbReference type="ARBA" id="ARBA00004123"/>
    </source>
</evidence>
<gene>
    <name evidence="10" type="ORF">RI543_004248</name>
</gene>
<organism evidence="10 11">
    <name type="scientific">Arxiozyma heterogenica</name>
    <dbReference type="NCBI Taxonomy" id="278026"/>
    <lineage>
        <taxon>Eukaryota</taxon>
        <taxon>Fungi</taxon>
        <taxon>Dikarya</taxon>
        <taxon>Ascomycota</taxon>
        <taxon>Saccharomycotina</taxon>
        <taxon>Saccharomycetes</taxon>
        <taxon>Saccharomycetales</taxon>
        <taxon>Saccharomycetaceae</taxon>
        <taxon>Arxiozyma</taxon>
    </lineage>
</organism>
<feature type="domain" description="C2H2-type" evidence="9">
    <location>
        <begin position="84"/>
        <end position="112"/>
    </location>
</feature>
<evidence type="ECO:0000256" key="6">
    <source>
        <dbReference type="ARBA" id="ARBA00023242"/>
    </source>
</evidence>
<comment type="caution">
    <text evidence="10">The sequence shown here is derived from an EMBL/GenBank/DDBJ whole genome shotgun (WGS) entry which is preliminary data.</text>
</comment>
<evidence type="ECO:0000256" key="4">
    <source>
        <dbReference type="ARBA" id="ARBA00022771"/>
    </source>
</evidence>
<dbReference type="GO" id="GO:0000981">
    <property type="term" value="F:DNA-binding transcription factor activity, RNA polymerase II-specific"/>
    <property type="evidence" value="ECO:0007669"/>
    <property type="project" value="InterPro"/>
</dbReference>
<feature type="region of interest" description="Disordered" evidence="8">
    <location>
        <begin position="111"/>
        <end position="205"/>
    </location>
</feature>
<dbReference type="SMART" id="SM00355">
    <property type="entry name" value="ZnF_C2H2"/>
    <property type="match status" value="2"/>
</dbReference>
<dbReference type="InterPro" id="IPR013087">
    <property type="entry name" value="Znf_C2H2_type"/>
</dbReference>
<feature type="compositionally biased region" description="Low complexity" evidence="8">
    <location>
        <begin position="134"/>
        <end position="156"/>
    </location>
</feature>
<dbReference type="GO" id="GO:0005634">
    <property type="term" value="C:nucleus"/>
    <property type="evidence" value="ECO:0007669"/>
    <property type="project" value="UniProtKB-SubCell"/>
</dbReference>
<evidence type="ECO:0000313" key="11">
    <source>
        <dbReference type="Proteomes" id="UP001306508"/>
    </source>
</evidence>
<evidence type="ECO:0000256" key="3">
    <source>
        <dbReference type="ARBA" id="ARBA00022737"/>
    </source>
</evidence>
<dbReference type="InterPro" id="IPR036236">
    <property type="entry name" value="Znf_C2H2_sf"/>
</dbReference>
<reference evidence="11" key="1">
    <citation type="submission" date="2023-07" db="EMBL/GenBank/DDBJ databases">
        <title>A draft genome of Kazachstania heterogenica Y-27499.</title>
        <authorList>
            <person name="Donic C."/>
            <person name="Kralova J.S."/>
            <person name="Fidel L."/>
            <person name="Ben-Dor S."/>
            <person name="Jung S."/>
        </authorList>
    </citation>
    <scope>NUCLEOTIDE SEQUENCE [LARGE SCALE GENOMIC DNA]</scope>
    <source>
        <strain evidence="11">Y27499</strain>
    </source>
</reference>
<dbReference type="GO" id="GO:0008270">
    <property type="term" value="F:zinc ion binding"/>
    <property type="evidence" value="ECO:0007669"/>
    <property type="project" value="UniProtKB-KW"/>
</dbReference>
<evidence type="ECO:0000259" key="9">
    <source>
        <dbReference type="PROSITE" id="PS50157"/>
    </source>
</evidence>
<evidence type="ECO:0000256" key="8">
    <source>
        <dbReference type="SAM" id="MobiDB-lite"/>
    </source>
</evidence>
<keyword evidence="5" id="KW-0862">Zinc</keyword>